<reference evidence="2" key="1">
    <citation type="journal article" date="2019" name="Sci. Rep.">
        <title>Draft genome of Tanacetum cinerariifolium, the natural source of mosquito coil.</title>
        <authorList>
            <person name="Yamashiro T."/>
            <person name="Shiraishi A."/>
            <person name="Satake H."/>
            <person name="Nakayama K."/>
        </authorList>
    </citation>
    <scope>NUCLEOTIDE SEQUENCE</scope>
</reference>
<protein>
    <submittedName>
        <fullName evidence="2">Reverse transcriptase domain-containing protein</fullName>
    </submittedName>
</protein>
<name>A0A6L2K505_TANCI</name>
<dbReference type="AlphaFoldDB" id="A0A6L2K505"/>
<accession>A0A6L2K505</accession>
<dbReference type="EMBL" id="BKCJ010001846">
    <property type="protein sequence ID" value="GEU44436.1"/>
    <property type="molecule type" value="Genomic_DNA"/>
</dbReference>
<keyword evidence="2" id="KW-0548">Nucleotidyltransferase</keyword>
<keyword evidence="2" id="KW-0808">Transferase</keyword>
<feature type="region of interest" description="Disordered" evidence="1">
    <location>
        <begin position="1"/>
        <end position="23"/>
    </location>
</feature>
<comment type="caution">
    <text evidence="2">The sequence shown here is derived from an EMBL/GenBank/DDBJ whole genome shotgun (WGS) entry which is preliminary data.</text>
</comment>
<dbReference type="GO" id="GO:0003964">
    <property type="term" value="F:RNA-directed DNA polymerase activity"/>
    <property type="evidence" value="ECO:0007669"/>
    <property type="project" value="UniProtKB-KW"/>
</dbReference>
<evidence type="ECO:0000313" key="2">
    <source>
        <dbReference type="EMBL" id="GEU44436.1"/>
    </source>
</evidence>
<proteinExistence type="predicted"/>
<evidence type="ECO:0000256" key="1">
    <source>
        <dbReference type="SAM" id="MobiDB-lite"/>
    </source>
</evidence>
<keyword evidence="2" id="KW-0695">RNA-directed DNA polymerase</keyword>
<gene>
    <name evidence="2" type="ORF">Tci_016414</name>
</gene>
<sequence>MSSDDVGTGARPEGAESEGHELFLSGRSPKSAKIYINKLLPCIIVKGAQQSEQRVSGAFELQRRGRPNPGSGCGIRIEIADADLKKPFKETVKTPLTQRIIEFVGPEFKMPTNIKLYGGTGDPKDNLSRLTSAANSGEWPMPVWCRMFQKTLDGSSRGCLQTLNPMDDEPMWVVDRVVALTPGSVITIPDTNNEFAIKVIQVKQKQLNLGVGTERMIFHIDSSMKHSYSNDCTCFSIDVIGEILEEDFDALLDEGSEVSYSIKGTIIKEKLFAKFDEFMAMTTDENFKSNTEEPPFEKITFNTD</sequence>
<organism evidence="2">
    <name type="scientific">Tanacetum cinerariifolium</name>
    <name type="common">Dalmatian daisy</name>
    <name type="synonym">Chrysanthemum cinerariifolium</name>
    <dbReference type="NCBI Taxonomy" id="118510"/>
    <lineage>
        <taxon>Eukaryota</taxon>
        <taxon>Viridiplantae</taxon>
        <taxon>Streptophyta</taxon>
        <taxon>Embryophyta</taxon>
        <taxon>Tracheophyta</taxon>
        <taxon>Spermatophyta</taxon>
        <taxon>Magnoliopsida</taxon>
        <taxon>eudicotyledons</taxon>
        <taxon>Gunneridae</taxon>
        <taxon>Pentapetalae</taxon>
        <taxon>asterids</taxon>
        <taxon>campanulids</taxon>
        <taxon>Asterales</taxon>
        <taxon>Asteraceae</taxon>
        <taxon>Asteroideae</taxon>
        <taxon>Anthemideae</taxon>
        <taxon>Anthemidinae</taxon>
        <taxon>Tanacetum</taxon>
    </lineage>
</organism>